<evidence type="ECO:0000313" key="3">
    <source>
        <dbReference type="Proteomes" id="UP000178574"/>
    </source>
</evidence>
<dbReference type="EMBL" id="MHQD01000026">
    <property type="protein sequence ID" value="OGZ95912.1"/>
    <property type="molecule type" value="Genomic_DNA"/>
</dbReference>
<evidence type="ECO:0000259" key="1">
    <source>
        <dbReference type="Pfam" id="PF20803"/>
    </source>
</evidence>
<comment type="caution">
    <text evidence="2">The sequence shown here is derived from an EMBL/GenBank/DDBJ whole genome shotgun (WGS) entry which is preliminary data.</text>
</comment>
<dbReference type="Gene3D" id="3.30.70.2650">
    <property type="match status" value="1"/>
</dbReference>
<reference evidence="2 3" key="1">
    <citation type="journal article" date="2016" name="Nat. Commun.">
        <title>Thousands of microbial genomes shed light on interconnected biogeochemical processes in an aquifer system.</title>
        <authorList>
            <person name="Anantharaman K."/>
            <person name="Brown C.T."/>
            <person name="Hug L.A."/>
            <person name="Sharon I."/>
            <person name="Castelle C.J."/>
            <person name="Probst A.J."/>
            <person name="Thomas B.C."/>
            <person name="Singh A."/>
            <person name="Wilkins M.J."/>
            <person name="Karaoz U."/>
            <person name="Brodie E.L."/>
            <person name="Williams K.H."/>
            <person name="Hubbard S.S."/>
            <person name="Banfield J.F."/>
        </authorList>
    </citation>
    <scope>NUCLEOTIDE SEQUENCE [LARGE SCALE GENOMIC DNA]</scope>
</reference>
<organism evidence="2 3">
    <name type="scientific">Candidatus Sungbacteria bacterium RIFCSPHIGHO2_01_FULL_50_25</name>
    <dbReference type="NCBI Taxonomy" id="1802265"/>
    <lineage>
        <taxon>Bacteria</taxon>
        <taxon>Candidatus Sungiibacteriota</taxon>
    </lineage>
</organism>
<protein>
    <recommendedName>
        <fullName evidence="1">Transcriptional repressor PaaX-like central Cas2-like domain-containing protein</fullName>
    </recommendedName>
</protein>
<proteinExistence type="predicted"/>
<sequence length="175" mass="19996">MSLGVAGLVVAAAAAPNATLLLKPLIRKMNRRPIADDSLERSLRRMAKKRLVEFSVRNGKTYLHITESGRKKLKEIEFESMKIDISGSWNGVWTVILFDIPESRKTARDALRRKLKDLGCYQYHKSVFVHPVSCGDEIDFVAEFFQVGRHVIHFETRSLGNQEHRARRFFGIRGA</sequence>
<dbReference type="InterPro" id="IPR036390">
    <property type="entry name" value="WH_DNA-bd_sf"/>
</dbReference>
<dbReference type="InterPro" id="IPR048846">
    <property type="entry name" value="PaaX-like_central"/>
</dbReference>
<accession>A0A1G2K8Z8</accession>
<name>A0A1G2K8Z8_9BACT</name>
<gene>
    <name evidence="2" type="ORF">A2847_02045</name>
</gene>
<evidence type="ECO:0000313" key="2">
    <source>
        <dbReference type="EMBL" id="OGZ95912.1"/>
    </source>
</evidence>
<dbReference type="Proteomes" id="UP000178574">
    <property type="component" value="Unassembled WGS sequence"/>
</dbReference>
<feature type="domain" description="Transcriptional repressor PaaX-like central Cas2-like" evidence="1">
    <location>
        <begin position="88"/>
        <end position="165"/>
    </location>
</feature>
<dbReference type="AlphaFoldDB" id="A0A1G2K8Z8"/>
<dbReference type="Pfam" id="PF20803">
    <property type="entry name" value="PaaX_M"/>
    <property type="match status" value="1"/>
</dbReference>
<dbReference type="SUPFAM" id="SSF46785">
    <property type="entry name" value="Winged helix' DNA-binding domain"/>
    <property type="match status" value="1"/>
</dbReference>